<reference evidence="2 3" key="1">
    <citation type="submission" date="2018-01" db="EMBL/GenBank/DDBJ databases">
        <title>Whole genome sequence of Melissococcus plutonius DAT561.</title>
        <authorList>
            <person name="Okumura K."/>
            <person name="Takamatsu D."/>
            <person name="Okura M."/>
        </authorList>
    </citation>
    <scope>NUCLEOTIDE SEQUENCE [LARGE SCALE GENOMIC DNA]</scope>
    <source>
        <strain evidence="2 3">DAT561</strain>
    </source>
</reference>
<organism evidence="2 3">
    <name type="scientific">Melissococcus plutonius</name>
    <dbReference type="NCBI Taxonomy" id="33970"/>
    <lineage>
        <taxon>Bacteria</taxon>
        <taxon>Bacillati</taxon>
        <taxon>Bacillota</taxon>
        <taxon>Bacilli</taxon>
        <taxon>Lactobacillales</taxon>
        <taxon>Enterococcaceae</taxon>
        <taxon>Melissococcus</taxon>
    </lineage>
</organism>
<gene>
    <name evidence="2" type="ORF">DAT561_0777</name>
</gene>
<proteinExistence type="predicted"/>
<feature type="transmembrane region" description="Helical" evidence="1">
    <location>
        <begin position="29"/>
        <end position="50"/>
    </location>
</feature>
<dbReference type="Proteomes" id="UP000269226">
    <property type="component" value="Chromosome"/>
</dbReference>
<evidence type="ECO:0000256" key="1">
    <source>
        <dbReference type="SAM" id="Phobius"/>
    </source>
</evidence>
<accession>A0A2Z5Y282</accession>
<feature type="transmembrane region" description="Helical" evidence="1">
    <location>
        <begin position="5"/>
        <end position="23"/>
    </location>
</feature>
<dbReference type="EMBL" id="AP018492">
    <property type="protein sequence ID" value="BBC60893.1"/>
    <property type="molecule type" value="Genomic_DNA"/>
</dbReference>
<keyword evidence="1" id="KW-0812">Transmembrane</keyword>
<protein>
    <submittedName>
        <fullName evidence="2">Uncharacterized protein</fullName>
    </submittedName>
</protein>
<keyword evidence="1" id="KW-0472">Membrane</keyword>
<name>A0A2Z5Y282_9ENTE</name>
<keyword evidence="1" id="KW-1133">Transmembrane helix</keyword>
<evidence type="ECO:0000313" key="2">
    <source>
        <dbReference type="EMBL" id="BBC60893.1"/>
    </source>
</evidence>
<evidence type="ECO:0000313" key="3">
    <source>
        <dbReference type="Proteomes" id="UP000269226"/>
    </source>
</evidence>
<sequence length="62" mass="7533">MRNNWLLYSISFLILLLLIKQTIDNKHLILTYLLLFLLFIQLVGISACFYKKKYKKIKRKSR</sequence>
<dbReference type="AlphaFoldDB" id="A0A2Z5Y282"/>